<comment type="caution">
    <text evidence="2">The sequence shown here is derived from an EMBL/GenBank/DDBJ whole genome shotgun (WGS) entry which is preliminary data.</text>
</comment>
<feature type="transmembrane region" description="Helical" evidence="1">
    <location>
        <begin position="197"/>
        <end position="215"/>
    </location>
</feature>
<dbReference type="Proteomes" id="UP000265926">
    <property type="component" value="Unassembled WGS sequence"/>
</dbReference>
<gene>
    <name evidence="2" type="ORF">D1614_11890</name>
</gene>
<feature type="transmembrane region" description="Helical" evidence="1">
    <location>
        <begin position="12"/>
        <end position="33"/>
    </location>
</feature>
<organism evidence="2 3">
    <name type="scientific">Maribellus luteus</name>
    <dbReference type="NCBI Taxonomy" id="2305463"/>
    <lineage>
        <taxon>Bacteria</taxon>
        <taxon>Pseudomonadati</taxon>
        <taxon>Bacteroidota</taxon>
        <taxon>Bacteroidia</taxon>
        <taxon>Marinilabiliales</taxon>
        <taxon>Prolixibacteraceae</taxon>
        <taxon>Maribellus</taxon>
    </lineage>
</organism>
<accession>A0A399T3H6</accession>
<keyword evidence="1" id="KW-0472">Membrane</keyword>
<dbReference type="EMBL" id="QWGR01000005">
    <property type="protein sequence ID" value="RIJ48443.1"/>
    <property type="molecule type" value="Genomic_DNA"/>
</dbReference>
<dbReference type="OrthoDB" id="771329at2"/>
<dbReference type="RefSeq" id="WP_119438174.1">
    <property type="nucleotide sequence ID" value="NZ_QWGR01000005.1"/>
</dbReference>
<sequence>MKETGKLKLSFWNYVNHYFIVIFVLLIPIFSLVSVFEIYVTKTYDGVRAASELLSFSLPWIIPAVLFFFIQKNQLKFKKFNIQYTDDEFKEAIERTVKELEWRIERNNKTYLRAHRPWNWTGSWGEMITIIRLKNGILINSIGDPDAWGSGLGYGWNRKNIRVFLKNLSDVKNQIPFKDIIEVQENEWSLKRIIVRLFMYPLCLGLIAVGLFVIANPTNWKSQGAGLAAIVFASYYLYADIKLIIKQNKARKHNKL</sequence>
<keyword evidence="1" id="KW-1133">Transmembrane helix</keyword>
<feature type="transmembrane region" description="Helical" evidence="1">
    <location>
        <begin position="227"/>
        <end position="245"/>
    </location>
</feature>
<dbReference type="AlphaFoldDB" id="A0A399T3H6"/>
<evidence type="ECO:0000313" key="2">
    <source>
        <dbReference type="EMBL" id="RIJ48443.1"/>
    </source>
</evidence>
<evidence type="ECO:0000313" key="3">
    <source>
        <dbReference type="Proteomes" id="UP000265926"/>
    </source>
</evidence>
<keyword evidence="1" id="KW-0812">Transmembrane</keyword>
<evidence type="ECO:0000256" key="1">
    <source>
        <dbReference type="SAM" id="Phobius"/>
    </source>
</evidence>
<feature type="transmembrane region" description="Helical" evidence="1">
    <location>
        <begin position="53"/>
        <end position="70"/>
    </location>
</feature>
<name>A0A399T3H6_9BACT</name>
<reference evidence="2 3" key="1">
    <citation type="submission" date="2018-08" db="EMBL/GenBank/DDBJ databases">
        <title>Pallidiluteibacterium maritimus gen. nov., sp. nov., isolated from coastal sediment.</title>
        <authorList>
            <person name="Zhou L.Y."/>
        </authorList>
    </citation>
    <scope>NUCLEOTIDE SEQUENCE [LARGE SCALE GENOMIC DNA]</scope>
    <source>
        <strain evidence="2 3">XSD2</strain>
    </source>
</reference>
<proteinExistence type="predicted"/>
<keyword evidence="3" id="KW-1185">Reference proteome</keyword>
<protein>
    <submittedName>
        <fullName evidence="2">Uncharacterized protein</fullName>
    </submittedName>
</protein>